<evidence type="ECO:0000256" key="1">
    <source>
        <dbReference type="ARBA" id="ARBA00008520"/>
    </source>
</evidence>
<dbReference type="EMBL" id="JAUTIX010000001">
    <property type="protein sequence ID" value="MDP0397067.1"/>
    <property type="molecule type" value="Genomic_DNA"/>
</dbReference>
<dbReference type="InterPro" id="IPR006059">
    <property type="entry name" value="SBP"/>
</dbReference>
<reference evidence="5" key="1">
    <citation type="submission" date="2023-08" db="EMBL/GenBank/DDBJ databases">
        <title>The draft genome of Tsukamurella strandjordii strain 050030.</title>
        <authorList>
            <person name="Zhao F."/>
            <person name="Feng Y."/>
            <person name="Zong Z."/>
        </authorList>
    </citation>
    <scope>NUCLEOTIDE SEQUENCE</scope>
    <source>
        <strain evidence="5">050030</strain>
    </source>
</reference>
<evidence type="ECO:0000256" key="2">
    <source>
        <dbReference type="ARBA" id="ARBA00022448"/>
    </source>
</evidence>
<evidence type="ECO:0000313" key="6">
    <source>
        <dbReference type="Proteomes" id="UP001178281"/>
    </source>
</evidence>
<protein>
    <submittedName>
        <fullName evidence="5">ABC transporter substrate-binding protein</fullName>
    </submittedName>
</protein>
<keyword evidence="3 4" id="KW-0732">Signal</keyword>
<dbReference type="SUPFAM" id="SSF53850">
    <property type="entry name" value="Periplasmic binding protein-like II"/>
    <property type="match status" value="1"/>
</dbReference>
<dbReference type="GO" id="GO:0015768">
    <property type="term" value="P:maltose transport"/>
    <property type="evidence" value="ECO:0007669"/>
    <property type="project" value="TreeGrafter"/>
</dbReference>
<gene>
    <name evidence="5" type="ORF">Q7X28_03920</name>
</gene>
<feature type="chain" id="PRO_5041690492" evidence="4">
    <location>
        <begin position="21"/>
        <end position="452"/>
    </location>
</feature>
<comment type="caution">
    <text evidence="5">The sequence shown here is derived from an EMBL/GenBank/DDBJ whole genome shotgun (WGS) entry which is preliminary data.</text>
</comment>
<keyword evidence="2" id="KW-0813">Transport</keyword>
<accession>A0AA90N7K6</accession>
<comment type="similarity">
    <text evidence="1">Belongs to the bacterial solute-binding protein 1 family.</text>
</comment>
<feature type="signal peptide" evidence="4">
    <location>
        <begin position="1"/>
        <end position="20"/>
    </location>
</feature>
<dbReference type="PANTHER" id="PTHR30061:SF50">
    <property type="entry name" value="MALTOSE_MALTODEXTRIN-BINDING PERIPLASMIC PROTEIN"/>
    <property type="match status" value="1"/>
</dbReference>
<keyword evidence="6" id="KW-1185">Reference proteome</keyword>
<name>A0AA90N7K6_9ACTN</name>
<evidence type="ECO:0000256" key="3">
    <source>
        <dbReference type="ARBA" id="ARBA00022729"/>
    </source>
</evidence>
<sequence>MPVIAGALALVVTLGATSCASQLDETDRALVEAGCAPVANAPKVTGKVTYWSMWTSGEPQMQVLDRAFRCFTEATGVEVDVQWIGRKVLTTSVAPALNTASVPDLIDQDISQVNAAIASSGGVQSVSDVLGMDTGEGKTVEAVLQRTSWDYPQNKLPSGGIKLIPYEMIGNGWWMAPDRVPGFVAPKTTEDLFTLFREARERGVAPVAQDGDIDFYNAYFYSQWAEKYVGPGGFLAAARDRTGGVWRSDPSFLAAARHVERMARDKVFIRGWDASKFPNVQNQWADGQAAYLFVGSWITSEAGQYRIKSGADPLVLRSFQIPKPDDAKFDTVEQLPIGFGITAKARNAAAAKALIAYILHKQNLEPIATKALNLTPRSDIAAPPGLEDIAANFADPSKVKVVAMDAVDGEEPDWATEVFYPLNKQLMLGQLGAEAFVEAMATNTQRYWARKN</sequence>
<proteinExistence type="inferred from homology"/>
<dbReference type="GO" id="GO:0055052">
    <property type="term" value="C:ATP-binding cassette (ABC) transporter complex, substrate-binding subunit-containing"/>
    <property type="evidence" value="ECO:0007669"/>
    <property type="project" value="TreeGrafter"/>
</dbReference>
<dbReference type="AlphaFoldDB" id="A0AA90N7K6"/>
<dbReference type="Proteomes" id="UP001178281">
    <property type="component" value="Unassembled WGS sequence"/>
</dbReference>
<evidence type="ECO:0000313" key="5">
    <source>
        <dbReference type="EMBL" id="MDP0397067.1"/>
    </source>
</evidence>
<dbReference type="Gene3D" id="3.40.190.10">
    <property type="entry name" value="Periplasmic binding protein-like II"/>
    <property type="match status" value="2"/>
</dbReference>
<dbReference type="GO" id="GO:0042956">
    <property type="term" value="P:maltodextrin transmembrane transport"/>
    <property type="evidence" value="ECO:0007669"/>
    <property type="project" value="TreeGrafter"/>
</dbReference>
<dbReference type="GO" id="GO:1901982">
    <property type="term" value="F:maltose binding"/>
    <property type="evidence" value="ECO:0007669"/>
    <property type="project" value="TreeGrafter"/>
</dbReference>
<dbReference type="PANTHER" id="PTHR30061">
    <property type="entry name" value="MALTOSE-BINDING PERIPLASMIC PROTEIN"/>
    <property type="match status" value="1"/>
</dbReference>
<dbReference type="RefSeq" id="WP_305110343.1">
    <property type="nucleotide sequence ID" value="NZ_JAUTIX010000001.1"/>
</dbReference>
<organism evidence="5 6">
    <name type="scientific">Tsukamurella strandjordii</name>
    <dbReference type="NCBI Taxonomy" id="147577"/>
    <lineage>
        <taxon>Bacteria</taxon>
        <taxon>Bacillati</taxon>
        <taxon>Actinomycetota</taxon>
        <taxon>Actinomycetes</taxon>
        <taxon>Mycobacteriales</taxon>
        <taxon>Tsukamurellaceae</taxon>
        <taxon>Tsukamurella</taxon>
    </lineage>
</organism>
<dbReference type="Pfam" id="PF13416">
    <property type="entry name" value="SBP_bac_8"/>
    <property type="match status" value="1"/>
</dbReference>
<evidence type="ECO:0000256" key="4">
    <source>
        <dbReference type="SAM" id="SignalP"/>
    </source>
</evidence>